<dbReference type="PROSITE" id="PS01124">
    <property type="entry name" value="HTH_ARAC_FAMILY_2"/>
    <property type="match status" value="1"/>
</dbReference>
<protein>
    <submittedName>
        <fullName evidence="5">AraC-like DNA-binding protein</fullName>
    </submittedName>
</protein>
<dbReference type="InterPro" id="IPR018060">
    <property type="entry name" value="HTH_AraC"/>
</dbReference>
<dbReference type="InterPro" id="IPR009057">
    <property type="entry name" value="Homeodomain-like_sf"/>
</dbReference>
<gene>
    <name evidence="5" type="ORF">DES53_102862</name>
</gene>
<proteinExistence type="predicted"/>
<dbReference type="EMBL" id="QNRR01000002">
    <property type="protein sequence ID" value="RBP46471.1"/>
    <property type="molecule type" value="Genomic_DNA"/>
</dbReference>
<organism evidence="5 6">
    <name type="scientific">Roseimicrobium gellanilyticum</name>
    <dbReference type="NCBI Taxonomy" id="748857"/>
    <lineage>
        <taxon>Bacteria</taxon>
        <taxon>Pseudomonadati</taxon>
        <taxon>Verrucomicrobiota</taxon>
        <taxon>Verrucomicrobiia</taxon>
        <taxon>Verrucomicrobiales</taxon>
        <taxon>Verrucomicrobiaceae</taxon>
        <taxon>Roseimicrobium</taxon>
    </lineage>
</organism>
<dbReference type="RefSeq" id="WP_113957980.1">
    <property type="nucleotide sequence ID" value="NZ_QNRR01000002.1"/>
</dbReference>
<dbReference type="Pfam" id="PF12833">
    <property type="entry name" value="HTH_18"/>
    <property type="match status" value="1"/>
</dbReference>
<dbReference type="PRINTS" id="PR00032">
    <property type="entry name" value="HTHARAC"/>
</dbReference>
<evidence type="ECO:0000313" key="6">
    <source>
        <dbReference type="Proteomes" id="UP000253426"/>
    </source>
</evidence>
<comment type="caution">
    <text evidence="5">The sequence shown here is derived from an EMBL/GenBank/DDBJ whole genome shotgun (WGS) entry which is preliminary data.</text>
</comment>
<dbReference type="InterPro" id="IPR020449">
    <property type="entry name" value="Tscrpt_reg_AraC-type_HTH"/>
</dbReference>
<dbReference type="InterPro" id="IPR018062">
    <property type="entry name" value="HTH_AraC-typ_CS"/>
</dbReference>
<sequence>MNSTTQQAPATHERLLHSDLFQNYREAFQTTTGLRLSLDSVDAIRRESKIPSLKRLHLPVRAAEAVVAFVTMQPVAIQSEVFRSFDDVARVMLQDDATAAEVRMAREIYEQTPAVTPERLKALETLLQVLAVQLSEVAEHLFLEATESEPITVRKAREFIMKHLTESMFLEDVARYAGVSAFHFCKVFKKYTGHTFTSFVNHARVEHAKKLLMKPRYCVTEVAFDAGFQSLSQFNRSFRRVTSKSPTEYRGELKSKHAMADAA</sequence>
<dbReference type="PROSITE" id="PS00041">
    <property type="entry name" value="HTH_ARAC_FAMILY_1"/>
    <property type="match status" value="1"/>
</dbReference>
<evidence type="ECO:0000259" key="4">
    <source>
        <dbReference type="PROSITE" id="PS01124"/>
    </source>
</evidence>
<evidence type="ECO:0000256" key="2">
    <source>
        <dbReference type="ARBA" id="ARBA00023125"/>
    </source>
</evidence>
<dbReference type="GO" id="GO:0043565">
    <property type="term" value="F:sequence-specific DNA binding"/>
    <property type="evidence" value="ECO:0007669"/>
    <property type="project" value="InterPro"/>
</dbReference>
<keyword evidence="2 5" id="KW-0238">DNA-binding</keyword>
<dbReference type="AlphaFoldDB" id="A0A366HS14"/>
<keyword evidence="1" id="KW-0805">Transcription regulation</keyword>
<keyword evidence="6" id="KW-1185">Reference proteome</keyword>
<dbReference type="PANTHER" id="PTHR43280:SF2">
    <property type="entry name" value="HTH-TYPE TRANSCRIPTIONAL REGULATOR EXSA"/>
    <property type="match status" value="1"/>
</dbReference>
<dbReference type="Gene3D" id="1.10.10.60">
    <property type="entry name" value="Homeodomain-like"/>
    <property type="match status" value="2"/>
</dbReference>
<dbReference type="GO" id="GO:0003700">
    <property type="term" value="F:DNA-binding transcription factor activity"/>
    <property type="evidence" value="ECO:0007669"/>
    <property type="project" value="InterPro"/>
</dbReference>
<dbReference type="OrthoDB" id="9791615at2"/>
<dbReference type="SMART" id="SM00342">
    <property type="entry name" value="HTH_ARAC"/>
    <property type="match status" value="1"/>
</dbReference>
<name>A0A366HS14_9BACT</name>
<dbReference type="Proteomes" id="UP000253426">
    <property type="component" value="Unassembled WGS sequence"/>
</dbReference>
<evidence type="ECO:0000313" key="5">
    <source>
        <dbReference type="EMBL" id="RBP46471.1"/>
    </source>
</evidence>
<dbReference type="PANTHER" id="PTHR43280">
    <property type="entry name" value="ARAC-FAMILY TRANSCRIPTIONAL REGULATOR"/>
    <property type="match status" value="1"/>
</dbReference>
<keyword evidence="3" id="KW-0804">Transcription</keyword>
<evidence type="ECO:0000256" key="1">
    <source>
        <dbReference type="ARBA" id="ARBA00023015"/>
    </source>
</evidence>
<reference evidence="5 6" key="1">
    <citation type="submission" date="2018-06" db="EMBL/GenBank/DDBJ databases">
        <title>Genomic Encyclopedia of Type Strains, Phase IV (KMG-IV): sequencing the most valuable type-strain genomes for metagenomic binning, comparative biology and taxonomic classification.</title>
        <authorList>
            <person name="Goeker M."/>
        </authorList>
    </citation>
    <scope>NUCLEOTIDE SEQUENCE [LARGE SCALE GENOMIC DNA]</scope>
    <source>
        <strain evidence="5 6">DSM 25532</strain>
    </source>
</reference>
<evidence type="ECO:0000256" key="3">
    <source>
        <dbReference type="ARBA" id="ARBA00023163"/>
    </source>
</evidence>
<feature type="domain" description="HTH araC/xylS-type" evidence="4">
    <location>
        <begin position="154"/>
        <end position="252"/>
    </location>
</feature>
<accession>A0A366HS14</accession>
<dbReference type="SUPFAM" id="SSF46689">
    <property type="entry name" value="Homeodomain-like"/>
    <property type="match status" value="2"/>
</dbReference>